<dbReference type="InterPro" id="IPR005672">
    <property type="entry name" value="Phosphate_PstA"/>
</dbReference>
<proteinExistence type="inferred from homology"/>
<feature type="transmembrane region" description="Helical" evidence="10">
    <location>
        <begin position="334"/>
        <end position="352"/>
    </location>
</feature>
<sequence>MATLQASPSEVNESDLRGQKLPNWSPWAIAVGAIVISAVIFSLTGDSFNKARFAVLAALLFVVLLTGASFAVEGRRQAVDRLFSTFVYSTFVLAMAPLISIIYYTLAKGLGVIDGDFLTHSMFTISPDSFGGGAYHAIIGTLIVTGIAAVFAIPIGVLTAVYLVEYGDGKRFARIVSFFVDVMTGIPSIVAGLFIFTFWLLTLGFQKSGFAGALSLVILMLPVIVRSTEEILRLVPMELREASYALGVPKWKTIVRIVLPTAFSGIVTGVMLAIARAMGETAPLLLLVGTQAKINFDPFSSGDAANPMATLPTFIYSQLGAAAGNPNAPGTARAWGAAVTLIAIIMIFNLLARFVGRFTRARG</sequence>
<evidence type="ECO:0000259" key="11">
    <source>
        <dbReference type="PROSITE" id="PS50928"/>
    </source>
</evidence>
<keyword evidence="8 10" id="KW-1133">Transmembrane helix</keyword>
<keyword evidence="4" id="KW-0813">Transport</keyword>
<dbReference type="AlphaFoldDB" id="A0A545AHC0"/>
<evidence type="ECO:0000256" key="3">
    <source>
        <dbReference type="ARBA" id="ARBA00007069"/>
    </source>
</evidence>
<feature type="transmembrane region" description="Helical" evidence="10">
    <location>
        <begin position="51"/>
        <end position="73"/>
    </location>
</feature>
<dbReference type="Gene3D" id="1.10.3720.10">
    <property type="entry name" value="MetI-like"/>
    <property type="match status" value="1"/>
</dbReference>
<evidence type="ECO:0000313" key="13">
    <source>
        <dbReference type="Proteomes" id="UP000317982"/>
    </source>
</evidence>
<comment type="caution">
    <text evidence="12">The sequence shown here is derived from an EMBL/GenBank/DDBJ whole genome shotgun (WGS) entry which is preliminary data.</text>
</comment>
<dbReference type="FunCoup" id="A0A545AHC0">
    <property type="interactions" value="39"/>
</dbReference>
<keyword evidence="7 10" id="KW-0812">Transmembrane</keyword>
<evidence type="ECO:0000256" key="5">
    <source>
        <dbReference type="ARBA" id="ARBA00022475"/>
    </source>
</evidence>
<dbReference type="InterPro" id="IPR035906">
    <property type="entry name" value="MetI-like_sf"/>
</dbReference>
<dbReference type="GO" id="GO:0005886">
    <property type="term" value="C:plasma membrane"/>
    <property type="evidence" value="ECO:0007669"/>
    <property type="project" value="UniProtKB-SubCell"/>
</dbReference>
<dbReference type="SUPFAM" id="SSF161098">
    <property type="entry name" value="MetI-like"/>
    <property type="match status" value="1"/>
</dbReference>
<comment type="similarity">
    <text evidence="3 10">Belongs to the binding-protein-dependent transport system permease family. CysTW subfamily.</text>
</comment>
<dbReference type="CDD" id="cd06261">
    <property type="entry name" value="TM_PBP2"/>
    <property type="match status" value="1"/>
</dbReference>
<comment type="subcellular location">
    <subcellularLocation>
        <location evidence="2 10">Cell membrane</location>
        <topology evidence="2 10">Multi-pass membrane protein</topology>
    </subcellularLocation>
</comment>
<feature type="transmembrane region" description="Helical" evidence="10">
    <location>
        <begin position="27"/>
        <end position="45"/>
    </location>
</feature>
<feature type="transmembrane region" description="Helical" evidence="10">
    <location>
        <begin position="85"/>
        <end position="106"/>
    </location>
</feature>
<reference evidence="12 13" key="1">
    <citation type="submission" date="2019-07" db="EMBL/GenBank/DDBJ databases">
        <title>Cryptosporangium phraense sp. nov., isolated from plant litter.</title>
        <authorList>
            <person name="Suriyachadkun C."/>
        </authorList>
    </citation>
    <scope>NUCLEOTIDE SEQUENCE [LARGE SCALE GENOMIC DNA]</scope>
    <source>
        <strain evidence="12 13">A-T 5661</strain>
    </source>
</reference>
<evidence type="ECO:0000256" key="1">
    <source>
        <dbReference type="ARBA" id="ARBA00003510"/>
    </source>
</evidence>
<feature type="domain" description="ABC transmembrane type-1" evidence="11">
    <location>
        <begin position="138"/>
        <end position="352"/>
    </location>
</feature>
<evidence type="ECO:0000313" key="12">
    <source>
        <dbReference type="EMBL" id="TQS40716.1"/>
    </source>
</evidence>
<dbReference type="InParanoid" id="A0A545AHC0"/>
<dbReference type="PANTHER" id="PTHR42922">
    <property type="entry name" value="PHOSPHATE TRANSPORT SYSTEM PERMEASE PROTEIN PSTA"/>
    <property type="match status" value="1"/>
</dbReference>
<dbReference type="PROSITE" id="PS50928">
    <property type="entry name" value="ABC_TM1"/>
    <property type="match status" value="1"/>
</dbReference>
<dbReference type="EMBL" id="VIRS01000035">
    <property type="protein sequence ID" value="TQS40716.1"/>
    <property type="molecule type" value="Genomic_DNA"/>
</dbReference>
<evidence type="ECO:0000256" key="7">
    <source>
        <dbReference type="ARBA" id="ARBA00022692"/>
    </source>
</evidence>
<dbReference type="Proteomes" id="UP000317982">
    <property type="component" value="Unassembled WGS sequence"/>
</dbReference>
<evidence type="ECO:0000256" key="6">
    <source>
        <dbReference type="ARBA" id="ARBA00022592"/>
    </source>
</evidence>
<evidence type="ECO:0000256" key="8">
    <source>
        <dbReference type="ARBA" id="ARBA00022989"/>
    </source>
</evidence>
<dbReference type="GO" id="GO:0035435">
    <property type="term" value="P:phosphate ion transmembrane transport"/>
    <property type="evidence" value="ECO:0007669"/>
    <property type="project" value="InterPro"/>
</dbReference>
<keyword evidence="5 10" id="KW-1003">Cell membrane</keyword>
<dbReference type="OrthoDB" id="9775069at2"/>
<comment type="function">
    <text evidence="1">Part of the binding-protein-dependent transport system for phosphate; probably responsible for the translocation of the substrate across the membrane.</text>
</comment>
<evidence type="ECO:0000256" key="2">
    <source>
        <dbReference type="ARBA" id="ARBA00004651"/>
    </source>
</evidence>
<evidence type="ECO:0000256" key="4">
    <source>
        <dbReference type="ARBA" id="ARBA00022448"/>
    </source>
</evidence>
<dbReference type="PANTHER" id="PTHR42922:SF1">
    <property type="entry name" value="PHOSPHATE TRANSPORT SYSTEM PERMEASE PROTEIN PSTA"/>
    <property type="match status" value="1"/>
</dbReference>
<name>A0A545AHC0_9ACTN</name>
<keyword evidence="9 10" id="KW-0472">Membrane</keyword>
<dbReference type="RefSeq" id="WP_142708860.1">
    <property type="nucleotide sequence ID" value="NZ_VIRS01000035.1"/>
</dbReference>
<feature type="transmembrane region" description="Helical" evidence="10">
    <location>
        <begin position="257"/>
        <end position="278"/>
    </location>
</feature>
<feature type="transmembrane region" description="Helical" evidence="10">
    <location>
        <begin position="137"/>
        <end position="164"/>
    </location>
</feature>
<evidence type="ECO:0000256" key="10">
    <source>
        <dbReference type="RuleBase" id="RU363043"/>
    </source>
</evidence>
<evidence type="ECO:0000256" key="9">
    <source>
        <dbReference type="ARBA" id="ARBA00023136"/>
    </source>
</evidence>
<dbReference type="InterPro" id="IPR000515">
    <property type="entry name" value="MetI-like"/>
</dbReference>
<keyword evidence="13" id="KW-1185">Reference proteome</keyword>
<feature type="transmembrane region" description="Helical" evidence="10">
    <location>
        <begin position="208"/>
        <end position="225"/>
    </location>
</feature>
<gene>
    <name evidence="12" type="primary">pstA</name>
    <name evidence="12" type="ORF">FL583_33280</name>
</gene>
<protein>
    <recommendedName>
        <fullName evidence="10">Phosphate transport system permease protein PstA</fullName>
    </recommendedName>
</protein>
<organism evidence="12 13">
    <name type="scientific">Cryptosporangium phraense</name>
    <dbReference type="NCBI Taxonomy" id="2593070"/>
    <lineage>
        <taxon>Bacteria</taxon>
        <taxon>Bacillati</taxon>
        <taxon>Actinomycetota</taxon>
        <taxon>Actinomycetes</taxon>
        <taxon>Cryptosporangiales</taxon>
        <taxon>Cryptosporangiaceae</taxon>
        <taxon>Cryptosporangium</taxon>
    </lineage>
</organism>
<dbReference type="InterPro" id="IPR051408">
    <property type="entry name" value="Phosphate_transprt_permease"/>
</dbReference>
<dbReference type="Pfam" id="PF00528">
    <property type="entry name" value="BPD_transp_1"/>
    <property type="match status" value="1"/>
</dbReference>
<dbReference type="NCBIfam" id="TIGR00974">
    <property type="entry name" value="3a0107s02c"/>
    <property type="match status" value="1"/>
</dbReference>
<feature type="transmembrane region" description="Helical" evidence="10">
    <location>
        <begin position="176"/>
        <end position="202"/>
    </location>
</feature>
<dbReference type="GO" id="GO:0005315">
    <property type="term" value="F:phosphate transmembrane transporter activity"/>
    <property type="evidence" value="ECO:0007669"/>
    <property type="project" value="InterPro"/>
</dbReference>
<keyword evidence="6" id="KW-0592">Phosphate transport</keyword>
<accession>A0A545AHC0</accession>